<organism evidence="1 2">
    <name type="scientific">Alicyclobacillus cycloheptanicus</name>
    <dbReference type="NCBI Taxonomy" id="1457"/>
    <lineage>
        <taxon>Bacteria</taxon>
        <taxon>Bacillati</taxon>
        <taxon>Bacillota</taxon>
        <taxon>Bacilli</taxon>
        <taxon>Bacillales</taxon>
        <taxon>Alicyclobacillaceae</taxon>
        <taxon>Alicyclobacillus</taxon>
    </lineage>
</organism>
<dbReference type="EMBL" id="JAUSTP010000016">
    <property type="protein sequence ID" value="MDQ0190294.1"/>
    <property type="molecule type" value="Genomic_DNA"/>
</dbReference>
<accession>A0ABT9XJS6</accession>
<evidence type="ECO:0000313" key="1">
    <source>
        <dbReference type="EMBL" id="MDQ0190294.1"/>
    </source>
</evidence>
<gene>
    <name evidence="1" type="ORF">J2S03_002158</name>
</gene>
<proteinExistence type="predicted"/>
<protein>
    <submittedName>
        <fullName evidence="1">Uncharacterized protein</fullName>
    </submittedName>
</protein>
<dbReference type="Proteomes" id="UP001232973">
    <property type="component" value="Unassembled WGS sequence"/>
</dbReference>
<comment type="caution">
    <text evidence="1">The sequence shown here is derived from an EMBL/GenBank/DDBJ whole genome shotgun (WGS) entry which is preliminary data.</text>
</comment>
<sequence>MRSSRFWVDVFTDAPVNLCLLTGLRLVPGRGLLPLGWSELLDVVFHERHPSGVALRSKALQHDLAIEQASVHPLVNQRFVRV</sequence>
<evidence type="ECO:0000313" key="2">
    <source>
        <dbReference type="Proteomes" id="UP001232973"/>
    </source>
</evidence>
<keyword evidence="2" id="KW-1185">Reference proteome</keyword>
<reference evidence="1 2" key="1">
    <citation type="submission" date="2023-07" db="EMBL/GenBank/DDBJ databases">
        <title>Genomic Encyclopedia of Type Strains, Phase IV (KMG-IV): sequencing the most valuable type-strain genomes for metagenomic binning, comparative biology and taxonomic classification.</title>
        <authorList>
            <person name="Goeker M."/>
        </authorList>
    </citation>
    <scope>NUCLEOTIDE SEQUENCE [LARGE SCALE GENOMIC DNA]</scope>
    <source>
        <strain evidence="1 2">DSM 4006</strain>
    </source>
</reference>
<name>A0ABT9XJS6_9BACL</name>